<keyword evidence="6" id="KW-0929">Antimicrobial</keyword>
<dbReference type="GO" id="GO:0042742">
    <property type="term" value="P:defense response to bacterium"/>
    <property type="evidence" value="ECO:0007669"/>
    <property type="project" value="UniProtKB-UniRule"/>
</dbReference>
<dbReference type="GO" id="GO:0045087">
    <property type="term" value="P:innate immune response"/>
    <property type="evidence" value="ECO:0007669"/>
    <property type="project" value="InterPro"/>
</dbReference>
<feature type="chain" id="PRO_5021514363" description="Beta-defensin" evidence="6">
    <location>
        <begin position="19"/>
        <end position="65"/>
    </location>
</feature>
<evidence type="ECO:0000256" key="4">
    <source>
        <dbReference type="ARBA" id="ARBA00022729"/>
    </source>
</evidence>
<evidence type="ECO:0000259" key="7">
    <source>
        <dbReference type="Pfam" id="PF13841"/>
    </source>
</evidence>
<comment type="function">
    <text evidence="6">Has antibacterial activity.</text>
</comment>
<organism evidence="8 9">
    <name type="scientific">Vombatus ursinus</name>
    <name type="common">Common wombat</name>
    <dbReference type="NCBI Taxonomy" id="29139"/>
    <lineage>
        <taxon>Eukaryota</taxon>
        <taxon>Metazoa</taxon>
        <taxon>Chordata</taxon>
        <taxon>Craniata</taxon>
        <taxon>Vertebrata</taxon>
        <taxon>Euteleostomi</taxon>
        <taxon>Mammalia</taxon>
        <taxon>Metatheria</taxon>
        <taxon>Diprotodontia</taxon>
        <taxon>Vombatidae</taxon>
        <taxon>Vombatus</taxon>
    </lineage>
</organism>
<keyword evidence="3 6" id="KW-0964">Secreted</keyword>
<protein>
    <recommendedName>
        <fullName evidence="6">Beta-defensin</fullName>
    </recommendedName>
</protein>
<dbReference type="Pfam" id="PF13841">
    <property type="entry name" value="Defensin_beta_2"/>
    <property type="match status" value="1"/>
</dbReference>
<dbReference type="GO" id="GO:0005576">
    <property type="term" value="C:extracellular region"/>
    <property type="evidence" value="ECO:0007669"/>
    <property type="project" value="UniProtKB-SubCell"/>
</dbReference>
<dbReference type="OMA" id="GSCKQSM"/>
<sequence>SNLLFTVLCCFFFKVCFSLLCSAGELKICATCRLGRGKCRRKCKSDETVAGSCKQSMLCCRKRIP</sequence>
<dbReference type="Ensembl" id="ENSVURT00010011765.1">
    <property type="protein sequence ID" value="ENSVURP00010010378.1"/>
    <property type="gene ID" value="ENSVURG00010008010.1"/>
</dbReference>
<accession>A0A4X2KET9</accession>
<comment type="similarity">
    <text evidence="2 6">Belongs to the beta-defensin family.</text>
</comment>
<comment type="subcellular location">
    <subcellularLocation>
        <location evidence="1 6">Secreted</location>
    </subcellularLocation>
</comment>
<keyword evidence="6" id="KW-0044">Antibiotic</keyword>
<keyword evidence="4 6" id="KW-0732">Signal</keyword>
<evidence type="ECO:0000256" key="3">
    <source>
        <dbReference type="ARBA" id="ARBA00022525"/>
    </source>
</evidence>
<keyword evidence="6" id="KW-0211">Defensin</keyword>
<evidence type="ECO:0000256" key="2">
    <source>
        <dbReference type="ARBA" id="ARBA00007371"/>
    </source>
</evidence>
<evidence type="ECO:0000313" key="9">
    <source>
        <dbReference type="Proteomes" id="UP000314987"/>
    </source>
</evidence>
<feature type="domain" description="Beta-defensin" evidence="7">
    <location>
        <begin position="31"/>
        <end position="60"/>
    </location>
</feature>
<evidence type="ECO:0000256" key="1">
    <source>
        <dbReference type="ARBA" id="ARBA00004613"/>
    </source>
</evidence>
<proteinExistence type="inferred from homology"/>
<dbReference type="GeneTree" id="ENSGT00970000197562"/>
<reference evidence="8" key="3">
    <citation type="submission" date="2025-09" db="UniProtKB">
        <authorList>
            <consortium name="Ensembl"/>
        </authorList>
    </citation>
    <scope>IDENTIFICATION</scope>
</reference>
<evidence type="ECO:0000313" key="8">
    <source>
        <dbReference type="Ensembl" id="ENSVURP00010010378.1"/>
    </source>
</evidence>
<evidence type="ECO:0000256" key="6">
    <source>
        <dbReference type="RuleBase" id="RU231113"/>
    </source>
</evidence>
<feature type="signal peptide" evidence="6">
    <location>
        <begin position="1"/>
        <end position="18"/>
    </location>
</feature>
<keyword evidence="9" id="KW-1185">Reference proteome</keyword>
<dbReference type="AlphaFoldDB" id="A0A4X2KET9"/>
<name>A0A4X2KET9_VOMUR</name>
<reference evidence="8" key="2">
    <citation type="submission" date="2025-08" db="UniProtKB">
        <authorList>
            <consortium name="Ensembl"/>
        </authorList>
    </citation>
    <scope>IDENTIFICATION</scope>
</reference>
<dbReference type="Proteomes" id="UP000314987">
    <property type="component" value="Unassembled WGS sequence"/>
</dbReference>
<dbReference type="InterPro" id="IPR025933">
    <property type="entry name" value="Beta_defensin_dom"/>
</dbReference>
<evidence type="ECO:0000256" key="5">
    <source>
        <dbReference type="ARBA" id="ARBA00023157"/>
    </source>
</evidence>
<reference evidence="9" key="1">
    <citation type="submission" date="2018-12" db="EMBL/GenBank/DDBJ databases">
        <authorList>
            <person name="Yazar S."/>
        </authorList>
    </citation>
    <scope>NUCLEOTIDE SEQUENCE [LARGE SCALE GENOMIC DNA]</scope>
</reference>
<keyword evidence="5" id="KW-1015">Disulfide bond</keyword>